<dbReference type="AlphaFoldDB" id="A0A7T0C1E0"/>
<dbReference type="GO" id="GO:0006189">
    <property type="term" value="P:'de novo' IMP biosynthetic process"/>
    <property type="evidence" value="ECO:0007669"/>
    <property type="project" value="UniProtKB-UniRule"/>
</dbReference>
<dbReference type="Pfam" id="PF02769">
    <property type="entry name" value="AIRS_C"/>
    <property type="match status" value="2"/>
</dbReference>
<dbReference type="Proteomes" id="UP000594464">
    <property type="component" value="Chromosome"/>
</dbReference>
<organism evidence="12 13">
    <name type="scientific">Candidatus Nitrohelix vancouverensis</name>
    <dbReference type="NCBI Taxonomy" id="2705534"/>
    <lineage>
        <taxon>Bacteria</taxon>
        <taxon>Pseudomonadati</taxon>
        <taxon>Nitrospinota/Tectimicrobiota group</taxon>
        <taxon>Nitrospinota</taxon>
        <taxon>Nitrospinia</taxon>
        <taxon>Nitrospinales</taxon>
        <taxon>Nitrospinaceae</taxon>
        <taxon>Candidatus Nitrohelix</taxon>
    </lineage>
</organism>
<dbReference type="GO" id="GO:0000287">
    <property type="term" value="F:magnesium ion binding"/>
    <property type="evidence" value="ECO:0007669"/>
    <property type="project" value="UniProtKB-UniRule"/>
</dbReference>
<evidence type="ECO:0000256" key="4">
    <source>
        <dbReference type="ARBA" id="ARBA00022741"/>
    </source>
</evidence>
<keyword evidence="6 8" id="KW-0067">ATP-binding</keyword>
<protein>
    <recommendedName>
        <fullName evidence="8">Phosphoribosylformylglycinamidine synthase subunit PurL</fullName>
        <shortName evidence="8">FGAM synthase</shortName>
        <ecNumber evidence="8">6.3.5.3</ecNumber>
    </recommendedName>
    <alternativeName>
        <fullName evidence="8">Formylglycinamide ribonucleotide amidotransferase subunit II</fullName>
        <shortName evidence="8">FGAR amidotransferase II</shortName>
        <shortName evidence="8">FGAR-AT II</shortName>
    </alternativeName>
    <alternativeName>
        <fullName evidence="8">Glutamine amidotransferase PurL</fullName>
    </alternativeName>
    <alternativeName>
        <fullName evidence="8">Phosphoribosylformylglycinamidine synthase subunit II</fullName>
    </alternativeName>
</protein>
<evidence type="ECO:0000259" key="10">
    <source>
        <dbReference type="Pfam" id="PF02769"/>
    </source>
</evidence>
<keyword evidence="3 8" id="KW-0479">Metal-binding</keyword>
<feature type="binding site" evidence="8">
    <location>
        <position position="497"/>
    </location>
    <ligand>
        <name>ATP</name>
        <dbReference type="ChEBI" id="CHEBI:30616"/>
    </ligand>
</feature>
<feature type="binding site" evidence="8">
    <location>
        <position position="93"/>
    </location>
    <ligand>
        <name>Mg(2+)</name>
        <dbReference type="ChEBI" id="CHEBI:18420"/>
        <label>1</label>
    </ligand>
</feature>
<dbReference type="GO" id="GO:0005737">
    <property type="term" value="C:cytoplasm"/>
    <property type="evidence" value="ECO:0007669"/>
    <property type="project" value="UniProtKB-SubCell"/>
</dbReference>
<reference evidence="13" key="1">
    <citation type="submission" date="2020-02" db="EMBL/GenBank/DDBJ databases">
        <title>Genomic and physiological characterization of two novel Nitrospinaceae genera.</title>
        <authorList>
            <person name="Mueller A.J."/>
            <person name="Jung M.-Y."/>
            <person name="Strachan C.R."/>
            <person name="Herbold C.W."/>
            <person name="Kirkegaard R.H."/>
            <person name="Daims H."/>
        </authorList>
    </citation>
    <scope>NUCLEOTIDE SEQUENCE [LARGE SCALE GENOMIC DNA]</scope>
</reference>
<feature type="active site" evidence="8">
    <location>
        <position position="49"/>
    </location>
</feature>
<evidence type="ECO:0000256" key="1">
    <source>
        <dbReference type="ARBA" id="ARBA00022490"/>
    </source>
</evidence>
<evidence type="ECO:0000259" key="9">
    <source>
        <dbReference type="Pfam" id="PF00586"/>
    </source>
</evidence>
<keyword evidence="7 8" id="KW-0460">Magnesium</keyword>
<evidence type="ECO:0000259" key="11">
    <source>
        <dbReference type="Pfam" id="PF18072"/>
    </source>
</evidence>
<evidence type="ECO:0000256" key="2">
    <source>
        <dbReference type="ARBA" id="ARBA00022598"/>
    </source>
</evidence>
<comment type="pathway">
    <text evidence="8">Purine metabolism; IMP biosynthesis via de novo pathway; 5-amino-1-(5-phospho-D-ribosyl)imidazole from N(2)-formyl-N(1)-(5-phospho-D-ribosyl)glycinamide: step 1/2.</text>
</comment>
<evidence type="ECO:0000256" key="5">
    <source>
        <dbReference type="ARBA" id="ARBA00022755"/>
    </source>
</evidence>
<dbReference type="InterPro" id="IPR036921">
    <property type="entry name" value="PurM-like_N_sf"/>
</dbReference>
<feature type="binding site" evidence="8">
    <location>
        <begin position="313"/>
        <end position="315"/>
    </location>
    <ligand>
        <name>substrate</name>
    </ligand>
</feature>
<dbReference type="Gene3D" id="3.90.650.10">
    <property type="entry name" value="PurM-like C-terminal domain"/>
    <property type="match status" value="2"/>
</dbReference>
<dbReference type="EC" id="6.3.5.3" evidence="8"/>
<dbReference type="SUPFAM" id="SSF56042">
    <property type="entry name" value="PurM C-terminal domain-like"/>
    <property type="match status" value="2"/>
</dbReference>
<dbReference type="PIRSF" id="PIRSF001587">
    <property type="entry name" value="FGAM_synthase_II"/>
    <property type="match status" value="1"/>
</dbReference>
<dbReference type="EMBL" id="CP048620">
    <property type="protein sequence ID" value="QPJ64763.1"/>
    <property type="molecule type" value="Genomic_DNA"/>
</dbReference>
<dbReference type="GO" id="GO:0004642">
    <property type="term" value="F:phosphoribosylformylglycinamidine synthase activity"/>
    <property type="evidence" value="ECO:0007669"/>
    <property type="project" value="UniProtKB-UniRule"/>
</dbReference>
<keyword evidence="1 8" id="KW-0963">Cytoplasm</keyword>
<evidence type="ECO:0000313" key="13">
    <source>
        <dbReference type="Proteomes" id="UP000594464"/>
    </source>
</evidence>
<comment type="subcellular location">
    <subcellularLocation>
        <location evidence="8">Cytoplasm</location>
    </subcellularLocation>
</comment>
<dbReference type="Gene3D" id="3.30.1330.10">
    <property type="entry name" value="PurM-like, N-terminal domain"/>
    <property type="match status" value="2"/>
</dbReference>
<feature type="binding site" evidence="8">
    <location>
        <position position="116"/>
    </location>
    <ligand>
        <name>substrate</name>
    </ligand>
</feature>
<gene>
    <name evidence="8 12" type="primary">purL</name>
    <name evidence="12" type="ORF">G3M78_04915</name>
</gene>
<dbReference type="Pfam" id="PF18072">
    <property type="entry name" value="FGAR-AT_linker"/>
    <property type="match status" value="1"/>
</dbReference>
<dbReference type="PANTHER" id="PTHR43555">
    <property type="entry name" value="PHOSPHORIBOSYLFORMYLGLYCINAMIDINE SYNTHASE SUBUNIT PURL"/>
    <property type="match status" value="1"/>
</dbReference>
<feature type="binding site" evidence="8">
    <location>
        <position position="535"/>
    </location>
    <ligand>
        <name>Mg(2+)</name>
        <dbReference type="ChEBI" id="CHEBI:18420"/>
        <label>1</label>
    </ligand>
</feature>
<feature type="binding site" evidence="8">
    <location>
        <position position="534"/>
    </location>
    <ligand>
        <name>ATP</name>
        <dbReference type="ChEBI" id="CHEBI:30616"/>
    </ligand>
</feature>
<name>A0A7T0C1E0_9BACT</name>
<feature type="domain" description="PurM-like C-terminal" evidence="10">
    <location>
        <begin position="572"/>
        <end position="714"/>
    </location>
</feature>
<evidence type="ECO:0000313" key="12">
    <source>
        <dbReference type="EMBL" id="QPJ64763.1"/>
    </source>
</evidence>
<dbReference type="InterPro" id="IPR041609">
    <property type="entry name" value="PurL_linker"/>
</dbReference>
<feature type="binding site" evidence="8">
    <location>
        <position position="537"/>
    </location>
    <ligand>
        <name>substrate</name>
    </ligand>
</feature>
<dbReference type="InterPro" id="IPR010918">
    <property type="entry name" value="PurM-like_C_dom"/>
</dbReference>
<dbReference type="GO" id="GO:0005524">
    <property type="term" value="F:ATP binding"/>
    <property type="evidence" value="ECO:0007669"/>
    <property type="project" value="UniProtKB-UniRule"/>
</dbReference>
<feature type="binding site" evidence="8">
    <location>
        <position position="117"/>
    </location>
    <ligand>
        <name>Mg(2+)</name>
        <dbReference type="ChEBI" id="CHEBI:18420"/>
        <label>2</label>
    </ligand>
</feature>
<feature type="binding site" evidence="8">
    <location>
        <begin position="94"/>
        <end position="97"/>
    </location>
    <ligand>
        <name>substrate</name>
    </ligand>
</feature>
<comment type="function">
    <text evidence="8">Part of the phosphoribosylformylglycinamidine synthase complex involved in the purines biosynthetic pathway. Catalyzes the ATP-dependent conversion of formylglycinamide ribonucleotide (FGAR) and glutamine to yield formylglycinamidine ribonucleotide (FGAM) and glutamate. The FGAM synthase complex is composed of three subunits. PurQ produces an ammonia molecule by converting glutamine to glutamate. PurL transfers the ammonia molecule to FGAR to form FGAM in an ATP-dependent manner. PurS interacts with PurQ and PurL and is thought to assist in the transfer of the ammonia molecule from PurQ to PurL.</text>
</comment>
<feature type="domain" description="Phosphoribosylformylglycinamidine synthase linker" evidence="11">
    <location>
        <begin position="7"/>
        <end position="53"/>
    </location>
</feature>
<evidence type="ECO:0000256" key="6">
    <source>
        <dbReference type="ARBA" id="ARBA00022840"/>
    </source>
</evidence>
<feature type="active site" description="Proton acceptor" evidence="8">
    <location>
        <position position="95"/>
    </location>
</feature>
<keyword evidence="2 8" id="KW-0436">Ligase</keyword>
<feature type="domain" description="PurM-like N-terminal" evidence="9">
    <location>
        <begin position="74"/>
        <end position="188"/>
    </location>
</feature>
<sequence length="745" mass="81090">MSHPNPLTTAKDAKEHGLTRDEYRRIVDLLGRIPNLTELGVFSVMWSEHCSYKSSKPFLRKLPTEGPRVLQGPGENAGVVDIGDGLAAVFKIESHNHPSFVEPRQGAATGVGGIMRDIFTMGARPIALLNSLRFGQPEDAKTRFLLNGVVDGISSYGNCVGVPTVGGEIYFDACYNGNILVNAFCLGLAPSDKIFLGKAAGVGNSVIYFGSKTGRDGIHGASLLASSEFDETTEEKRPTVQVGDPFAEKLLIEATLELLQNEWVVGIQDMGAAGLTSSSFEMAGRAGTGVELDVSKTPLREDGMTAYEILLSESQERMLAVVEQGREEDALAIFKKWDIDAAVVGKVIDEPVVRVIQDDEVVANLPVTVVVDGALDLQRKIARPKYLDEVDHLDLTQLPEPDRGDAALKRLLASLNIASKEWVYEQYDHMVQINTLVLPGSDASVLRVPGTRKGLALSVDCNSRYCYLDPFQGAQIAVSECARNLVCSGAEPIGLTNCLNFGNPEKPEIMWQFEQAVLGIAEACKFYDIPVVSGNVSLYNETKGESIFPTPTVAVVGLIEDVERHTSQWFKQEGDGVALLGLTMEELGGSEYLKVLFDATRGKPPYLDMAVERKIQRLCLELIRSDLLQSAHDCSDGGLAVALAESCMTGPTLLGLDAQMHSTLRKDALLFGESQSRILVSFKEENRDKVEQAASRLGVNYEYLGVVGGQKLRVAVNDEEFINVDVSILQSIWKQALGDYARRIT</sequence>
<keyword evidence="4 8" id="KW-0547">Nucleotide-binding</keyword>
<dbReference type="CDD" id="cd02204">
    <property type="entry name" value="PurL_repeat2"/>
    <property type="match status" value="1"/>
</dbReference>
<comment type="catalytic activity">
    <reaction evidence="8">
        <text>N(2)-formyl-N(1)-(5-phospho-beta-D-ribosyl)glycinamide + L-glutamine + ATP + H2O = 2-formamido-N(1)-(5-O-phospho-beta-D-ribosyl)acetamidine + L-glutamate + ADP + phosphate + H(+)</text>
        <dbReference type="Rhea" id="RHEA:17129"/>
        <dbReference type="ChEBI" id="CHEBI:15377"/>
        <dbReference type="ChEBI" id="CHEBI:15378"/>
        <dbReference type="ChEBI" id="CHEBI:29985"/>
        <dbReference type="ChEBI" id="CHEBI:30616"/>
        <dbReference type="ChEBI" id="CHEBI:43474"/>
        <dbReference type="ChEBI" id="CHEBI:58359"/>
        <dbReference type="ChEBI" id="CHEBI:147286"/>
        <dbReference type="ChEBI" id="CHEBI:147287"/>
        <dbReference type="ChEBI" id="CHEBI:456216"/>
        <dbReference type="EC" id="6.3.5.3"/>
    </reaction>
</comment>
<dbReference type="FunFam" id="3.30.1330.10:FF:000004">
    <property type="entry name" value="Phosphoribosylformylglycinamidine synthase subunit PurL"/>
    <property type="match status" value="1"/>
</dbReference>
<keyword evidence="5 8" id="KW-0658">Purine biosynthesis</keyword>
<feature type="domain" description="PurM-like C-terminal" evidence="10">
    <location>
        <begin position="202"/>
        <end position="356"/>
    </location>
</feature>
<dbReference type="InterPro" id="IPR036676">
    <property type="entry name" value="PurM-like_C_sf"/>
</dbReference>
<accession>A0A7T0C1E0</accession>
<comment type="subunit">
    <text evidence="8">Monomer. Part of the FGAM synthase complex composed of 1 PurL, 1 PurQ and 2 PurS subunits.</text>
</comment>
<dbReference type="NCBIfam" id="TIGR01736">
    <property type="entry name" value="FGAM_synth_II"/>
    <property type="match status" value="1"/>
</dbReference>
<evidence type="ECO:0000256" key="8">
    <source>
        <dbReference type="HAMAP-Rule" id="MF_00420"/>
    </source>
</evidence>
<dbReference type="KEGG" id="nva:G3M78_04915"/>
<dbReference type="CDD" id="cd02203">
    <property type="entry name" value="PurL_repeat1"/>
    <property type="match status" value="1"/>
</dbReference>
<dbReference type="InterPro" id="IPR016188">
    <property type="entry name" value="PurM-like_N"/>
</dbReference>
<comment type="caution">
    <text evidence="8">Lacks conserved residue(s) required for the propagation of feature annotation.</text>
</comment>
<dbReference type="Pfam" id="PF00586">
    <property type="entry name" value="AIRS"/>
    <property type="match status" value="2"/>
</dbReference>
<feature type="binding site" evidence="8">
    <location>
        <position position="241"/>
    </location>
    <ligand>
        <name>substrate</name>
    </ligand>
</feature>
<dbReference type="SUPFAM" id="SSF55326">
    <property type="entry name" value="PurM N-terminal domain-like"/>
    <property type="match status" value="2"/>
</dbReference>
<dbReference type="UniPathway" id="UPA00074">
    <property type="reaction ID" value="UER00128"/>
</dbReference>
<feature type="binding site" evidence="8">
    <location>
        <position position="269"/>
    </location>
    <ligand>
        <name>Mg(2+)</name>
        <dbReference type="ChEBI" id="CHEBI:18420"/>
        <label>2</label>
    </ligand>
</feature>
<feature type="domain" description="PurM-like N-terminal" evidence="9">
    <location>
        <begin position="440"/>
        <end position="559"/>
    </location>
</feature>
<evidence type="ECO:0000256" key="3">
    <source>
        <dbReference type="ARBA" id="ARBA00022723"/>
    </source>
</evidence>
<feature type="binding site" evidence="8">
    <location>
        <position position="91"/>
    </location>
    <ligand>
        <name>ATP</name>
        <dbReference type="ChEBI" id="CHEBI:30616"/>
    </ligand>
</feature>
<feature type="binding site" evidence="8">
    <location>
        <position position="52"/>
    </location>
    <ligand>
        <name>ATP</name>
        <dbReference type="ChEBI" id="CHEBI:30616"/>
    </ligand>
</feature>
<proteinExistence type="inferred from homology"/>
<dbReference type="HAMAP" id="MF_00420">
    <property type="entry name" value="PurL_2"/>
    <property type="match status" value="1"/>
</dbReference>
<dbReference type="NCBIfam" id="NF002290">
    <property type="entry name" value="PRK01213.1"/>
    <property type="match status" value="1"/>
</dbReference>
<dbReference type="InterPro" id="IPR010074">
    <property type="entry name" value="PRibForGlyAmidine_synth_PurL"/>
</dbReference>
<evidence type="ECO:0000256" key="7">
    <source>
        <dbReference type="ARBA" id="ARBA00022842"/>
    </source>
</evidence>
<comment type="similarity">
    <text evidence="8">Belongs to the FGAMS family.</text>
</comment>
<dbReference type="PANTHER" id="PTHR43555:SF1">
    <property type="entry name" value="PHOSPHORIBOSYLFORMYLGLYCINAMIDINE SYNTHASE SUBUNIT PURL"/>
    <property type="match status" value="1"/>
</dbReference>